<evidence type="ECO:0000256" key="1">
    <source>
        <dbReference type="ARBA" id="ARBA00023015"/>
    </source>
</evidence>
<dbReference type="PANTHER" id="PTHR44688">
    <property type="entry name" value="DNA-BINDING TRANSCRIPTIONAL ACTIVATOR DEVR_DOSR"/>
    <property type="match status" value="1"/>
</dbReference>
<dbReference type="PROSITE" id="PS00622">
    <property type="entry name" value="HTH_LUXR_1"/>
    <property type="match status" value="1"/>
</dbReference>
<keyword evidence="2" id="KW-0238">DNA-binding</keyword>
<dbReference type="SUPFAM" id="SSF46894">
    <property type="entry name" value="C-terminal effector domain of the bipartite response regulators"/>
    <property type="match status" value="1"/>
</dbReference>
<proteinExistence type="predicted"/>
<keyword evidence="1" id="KW-0805">Transcription regulation</keyword>
<reference evidence="5" key="1">
    <citation type="submission" date="2020-06" db="EMBL/GenBank/DDBJ databases">
        <title>Stable isotope informed genome-resolved metagenomics uncovers potential trophic interactions in rhizosphere soil.</title>
        <authorList>
            <person name="Starr E.P."/>
            <person name="Shi S."/>
            <person name="Blazewicz S.J."/>
            <person name="Koch B.J."/>
            <person name="Probst A.J."/>
            <person name="Hungate B.A."/>
            <person name="Pett-Ridge J."/>
            <person name="Firestone M.K."/>
            <person name="Banfield J.F."/>
        </authorList>
    </citation>
    <scope>NUCLEOTIDE SEQUENCE</scope>
    <source>
        <strain evidence="5">YM_69_17</strain>
    </source>
</reference>
<dbReference type="EMBL" id="JAEKLZ010000303">
    <property type="protein sequence ID" value="MBW8727778.1"/>
    <property type="molecule type" value="Genomic_DNA"/>
</dbReference>
<dbReference type="InterPro" id="IPR016032">
    <property type="entry name" value="Sig_transdc_resp-reg_C-effctor"/>
</dbReference>
<dbReference type="InterPro" id="IPR000792">
    <property type="entry name" value="Tscrpt_reg_LuxR_C"/>
</dbReference>
<feature type="domain" description="HTH luxR-type" evidence="4">
    <location>
        <begin position="176"/>
        <end position="241"/>
    </location>
</feature>
<evidence type="ECO:0000259" key="4">
    <source>
        <dbReference type="PROSITE" id="PS50043"/>
    </source>
</evidence>
<dbReference type="Gene3D" id="1.10.10.10">
    <property type="entry name" value="Winged helix-like DNA-binding domain superfamily/Winged helix DNA-binding domain"/>
    <property type="match status" value="1"/>
</dbReference>
<dbReference type="GO" id="GO:0003677">
    <property type="term" value="F:DNA binding"/>
    <property type="evidence" value="ECO:0007669"/>
    <property type="project" value="UniProtKB-KW"/>
</dbReference>
<name>A0A952KF20_9PROT</name>
<evidence type="ECO:0000256" key="3">
    <source>
        <dbReference type="ARBA" id="ARBA00023163"/>
    </source>
</evidence>
<organism evidence="5 6">
    <name type="scientific">Inquilinus limosus</name>
    <dbReference type="NCBI Taxonomy" id="171674"/>
    <lineage>
        <taxon>Bacteria</taxon>
        <taxon>Pseudomonadati</taxon>
        <taxon>Pseudomonadota</taxon>
        <taxon>Alphaproteobacteria</taxon>
        <taxon>Rhodospirillales</taxon>
        <taxon>Rhodospirillaceae</taxon>
        <taxon>Inquilinus</taxon>
    </lineage>
</organism>
<evidence type="ECO:0000313" key="6">
    <source>
        <dbReference type="Proteomes" id="UP000700706"/>
    </source>
</evidence>
<protein>
    <recommendedName>
        <fullName evidence="4">HTH luxR-type domain-containing protein</fullName>
    </recommendedName>
</protein>
<dbReference type="GO" id="GO:0006355">
    <property type="term" value="P:regulation of DNA-templated transcription"/>
    <property type="evidence" value="ECO:0007669"/>
    <property type="project" value="InterPro"/>
</dbReference>
<dbReference type="SMART" id="SM00421">
    <property type="entry name" value="HTH_LUXR"/>
    <property type="match status" value="1"/>
</dbReference>
<sequence>MLDDTRFADLIGQTYDAALGQEDWAVMLERLSGVLGGDSSVVLQRSARRGRPGQAVRVRADPDYVPLFDRYYRDLCPILPMLGGLPSGSVFVDFMMIPEATLMRTEYRTDYALPQDRYSSLYWTDTDGRGAGAYLTVWRSRRRPGWDRDQIRLLRHLGPHLSRALSIERRLADTAAAPDGGRLSPRERDCLAQVARGRSSKQVARLLDLSAYTVDEYVASAMRKLGAASRTEAVARALSRGWLRA</sequence>
<dbReference type="PROSITE" id="PS50043">
    <property type="entry name" value="HTH_LUXR_2"/>
    <property type="match status" value="1"/>
</dbReference>
<dbReference type="Proteomes" id="UP000700706">
    <property type="component" value="Unassembled WGS sequence"/>
</dbReference>
<dbReference type="AlphaFoldDB" id="A0A952KF20"/>
<evidence type="ECO:0000313" key="5">
    <source>
        <dbReference type="EMBL" id="MBW8727778.1"/>
    </source>
</evidence>
<evidence type="ECO:0000256" key="2">
    <source>
        <dbReference type="ARBA" id="ARBA00023125"/>
    </source>
</evidence>
<dbReference type="PRINTS" id="PR00038">
    <property type="entry name" value="HTHLUXR"/>
</dbReference>
<keyword evidence="3" id="KW-0804">Transcription</keyword>
<accession>A0A952KF20</accession>
<dbReference type="Pfam" id="PF00196">
    <property type="entry name" value="GerE"/>
    <property type="match status" value="1"/>
</dbReference>
<comment type="caution">
    <text evidence="5">The sequence shown here is derived from an EMBL/GenBank/DDBJ whole genome shotgun (WGS) entry which is preliminary data.</text>
</comment>
<dbReference type="PANTHER" id="PTHR44688:SF16">
    <property type="entry name" value="DNA-BINDING TRANSCRIPTIONAL ACTIVATOR DEVR_DOSR"/>
    <property type="match status" value="1"/>
</dbReference>
<dbReference type="CDD" id="cd06170">
    <property type="entry name" value="LuxR_C_like"/>
    <property type="match status" value="1"/>
</dbReference>
<gene>
    <name evidence="5" type="ORF">JF625_21850</name>
</gene>
<dbReference type="InterPro" id="IPR036388">
    <property type="entry name" value="WH-like_DNA-bd_sf"/>
</dbReference>